<evidence type="ECO:0000256" key="1">
    <source>
        <dbReference type="SAM" id="Phobius"/>
    </source>
</evidence>
<evidence type="ECO:0000256" key="2">
    <source>
        <dbReference type="SAM" id="SignalP"/>
    </source>
</evidence>
<sequence>MAFTAAFTGLTVAGAMPAWAQGPPISAGAEGFAALGVISWVQVTFASVVSVLVGWVLATVFLWVAGRMRWVTRHRQNRLARALQVALGGLLLMAVLLPYLAEHHPVVAMMLPLMGIVTTLAVGMRSAHVIDQNPTL</sequence>
<feature type="signal peptide" evidence="2">
    <location>
        <begin position="1"/>
        <end position="20"/>
    </location>
</feature>
<organism evidence="3 4">
    <name type="scientific">Bradymonas sediminis</name>
    <dbReference type="NCBI Taxonomy" id="1548548"/>
    <lineage>
        <taxon>Bacteria</taxon>
        <taxon>Deltaproteobacteria</taxon>
        <taxon>Bradymonadales</taxon>
        <taxon>Bradymonadaceae</taxon>
        <taxon>Bradymonas</taxon>
    </lineage>
</organism>
<name>A0A2Z4FKV7_9DELT</name>
<reference evidence="3 4" key="1">
    <citation type="submission" date="2018-06" db="EMBL/GenBank/DDBJ databases">
        <title>Lujinxingia sediminis gen. nov. sp. nov., a new facultative anaerobic member of the class Deltaproteobacteria, and proposal of Lujinxingaceae fam. nov.</title>
        <authorList>
            <person name="Guo L.-Y."/>
            <person name="Li C.-M."/>
            <person name="Wang S."/>
            <person name="Du Z.-J."/>
        </authorList>
    </citation>
    <scope>NUCLEOTIDE SEQUENCE [LARGE SCALE GENOMIC DNA]</scope>
    <source>
        <strain evidence="3 4">FA350</strain>
    </source>
</reference>
<dbReference type="AlphaFoldDB" id="A0A2Z4FKV7"/>
<dbReference type="EMBL" id="CP030032">
    <property type="protein sequence ID" value="AWV89599.1"/>
    <property type="molecule type" value="Genomic_DNA"/>
</dbReference>
<gene>
    <name evidence="3" type="ORF">DN745_09715</name>
</gene>
<evidence type="ECO:0000313" key="4">
    <source>
        <dbReference type="Proteomes" id="UP000249799"/>
    </source>
</evidence>
<feature type="transmembrane region" description="Helical" evidence="1">
    <location>
        <begin position="44"/>
        <end position="66"/>
    </location>
</feature>
<dbReference type="Proteomes" id="UP000249799">
    <property type="component" value="Chromosome"/>
</dbReference>
<feature type="transmembrane region" description="Helical" evidence="1">
    <location>
        <begin position="78"/>
        <end position="100"/>
    </location>
</feature>
<protein>
    <submittedName>
        <fullName evidence="3">Uncharacterized protein</fullName>
    </submittedName>
</protein>
<keyword evidence="1" id="KW-0812">Transmembrane</keyword>
<keyword evidence="1" id="KW-0472">Membrane</keyword>
<proteinExistence type="predicted"/>
<keyword evidence="2" id="KW-0732">Signal</keyword>
<keyword evidence="1" id="KW-1133">Transmembrane helix</keyword>
<feature type="chain" id="PRO_5016328444" evidence="2">
    <location>
        <begin position="21"/>
        <end position="136"/>
    </location>
</feature>
<keyword evidence="4" id="KW-1185">Reference proteome</keyword>
<feature type="transmembrane region" description="Helical" evidence="1">
    <location>
        <begin position="106"/>
        <end position="124"/>
    </location>
</feature>
<evidence type="ECO:0000313" key="3">
    <source>
        <dbReference type="EMBL" id="AWV89599.1"/>
    </source>
</evidence>
<dbReference type="KEGG" id="bsed:DN745_09715"/>
<accession>A0A2Z4FKV7</accession>